<dbReference type="EMBL" id="GGEC01067786">
    <property type="protein sequence ID" value="MBX48270.1"/>
    <property type="molecule type" value="Transcribed_RNA"/>
</dbReference>
<sequence length="50" mass="5924">MNFYGTCYSLNTNFQNPFPLLFSKFITFGVIWVIISAASWKSYRQTIFLF</sequence>
<keyword evidence="1" id="KW-1133">Transmembrane helix</keyword>
<reference evidence="2" key="1">
    <citation type="submission" date="2018-02" db="EMBL/GenBank/DDBJ databases">
        <title>Rhizophora mucronata_Transcriptome.</title>
        <authorList>
            <person name="Meera S.P."/>
            <person name="Sreeshan A."/>
            <person name="Augustine A."/>
        </authorList>
    </citation>
    <scope>NUCLEOTIDE SEQUENCE</scope>
    <source>
        <tissue evidence="2">Leaf</tissue>
    </source>
</reference>
<dbReference type="AlphaFoldDB" id="A0A2P2P0J4"/>
<name>A0A2P2P0J4_RHIMU</name>
<feature type="transmembrane region" description="Helical" evidence="1">
    <location>
        <begin position="20"/>
        <end position="40"/>
    </location>
</feature>
<accession>A0A2P2P0J4</accession>
<keyword evidence="1" id="KW-0812">Transmembrane</keyword>
<proteinExistence type="predicted"/>
<evidence type="ECO:0000313" key="2">
    <source>
        <dbReference type="EMBL" id="MBX48270.1"/>
    </source>
</evidence>
<evidence type="ECO:0000256" key="1">
    <source>
        <dbReference type="SAM" id="Phobius"/>
    </source>
</evidence>
<keyword evidence="1" id="KW-0472">Membrane</keyword>
<organism evidence="2">
    <name type="scientific">Rhizophora mucronata</name>
    <name type="common">Asiatic mangrove</name>
    <dbReference type="NCBI Taxonomy" id="61149"/>
    <lineage>
        <taxon>Eukaryota</taxon>
        <taxon>Viridiplantae</taxon>
        <taxon>Streptophyta</taxon>
        <taxon>Embryophyta</taxon>
        <taxon>Tracheophyta</taxon>
        <taxon>Spermatophyta</taxon>
        <taxon>Magnoliopsida</taxon>
        <taxon>eudicotyledons</taxon>
        <taxon>Gunneridae</taxon>
        <taxon>Pentapetalae</taxon>
        <taxon>rosids</taxon>
        <taxon>fabids</taxon>
        <taxon>Malpighiales</taxon>
        <taxon>Rhizophoraceae</taxon>
        <taxon>Rhizophora</taxon>
    </lineage>
</organism>
<protein>
    <submittedName>
        <fullName evidence="2">Uncharacterized protein</fullName>
    </submittedName>
</protein>